<feature type="transmembrane region" description="Helical" evidence="1">
    <location>
        <begin position="29"/>
        <end position="49"/>
    </location>
</feature>
<dbReference type="AlphaFoldDB" id="G7KFA5"/>
<dbReference type="EnsemblPlants" id="AES96751">
    <property type="protein sequence ID" value="AES96751"/>
    <property type="gene ID" value="MTR_5g040980"/>
</dbReference>
<reference evidence="3" key="3">
    <citation type="submission" date="2015-04" db="UniProtKB">
        <authorList>
            <consortium name="EnsemblPlants"/>
        </authorList>
    </citation>
    <scope>IDENTIFICATION</scope>
    <source>
        <strain evidence="3">cv. Jemalong A17</strain>
    </source>
</reference>
<reference evidence="2 4" key="1">
    <citation type="journal article" date="2011" name="Nature">
        <title>The Medicago genome provides insight into the evolution of rhizobial symbioses.</title>
        <authorList>
            <person name="Young N.D."/>
            <person name="Debelle F."/>
            <person name="Oldroyd G.E."/>
            <person name="Geurts R."/>
            <person name="Cannon S.B."/>
            <person name="Udvardi M.K."/>
            <person name="Benedito V.A."/>
            <person name="Mayer K.F."/>
            <person name="Gouzy J."/>
            <person name="Schoof H."/>
            <person name="Van de Peer Y."/>
            <person name="Proost S."/>
            <person name="Cook D.R."/>
            <person name="Meyers B.C."/>
            <person name="Spannagl M."/>
            <person name="Cheung F."/>
            <person name="De Mita S."/>
            <person name="Krishnakumar V."/>
            <person name="Gundlach H."/>
            <person name="Zhou S."/>
            <person name="Mudge J."/>
            <person name="Bharti A.K."/>
            <person name="Murray J.D."/>
            <person name="Naoumkina M.A."/>
            <person name="Rosen B."/>
            <person name="Silverstein K.A."/>
            <person name="Tang H."/>
            <person name="Rombauts S."/>
            <person name="Zhao P.X."/>
            <person name="Zhou P."/>
            <person name="Barbe V."/>
            <person name="Bardou P."/>
            <person name="Bechner M."/>
            <person name="Bellec A."/>
            <person name="Berger A."/>
            <person name="Berges H."/>
            <person name="Bidwell S."/>
            <person name="Bisseling T."/>
            <person name="Choisne N."/>
            <person name="Couloux A."/>
            <person name="Denny R."/>
            <person name="Deshpande S."/>
            <person name="Dai X."/>
            <person name="Doyle J.J."/>
            <person name="Dudez A.M."/>
            <person name="Farmer A.D."/>
            <person name="Fouteau S."/>
            <person name="Franken C."/>
            <person name="Gibelin C."/>
            <person name="Gish J."/>
            <person name="Goldstein S."/>
            <person name="Gonzalez A.J."/>
            <person name="Green P.J."/>
            <person name="Hallab A."/>
            <person name="Hartog M."/>
            <person name="Hua A."/>
            <person name="Humphray S.J."/>
            <person name="Jeong D.H."/>
            <person name="Jing Y."/>
            <person name="Jocker A."/>
            <person name="Kenton S.M."/>
            <person name="Kim D.J."/>
            <person name="Klee K."/>
            <person name="Lai H."/>
            <person name="Lang C."/>
            <person name="Lin S."/>
            <person name="Macmil S.L."/>
            <person name="Magdelenat G."/>
            <person name="Matthews L."/>
            <person name="McCorrison J."/>
            <person name="Monaghan E.L."/>
            <person name="Mun J.H."/>
            <person name="Najar F.Z."/>
            <person name="Nicholson C."/>
            <person name="Noirot C."/>
            <person name="O'Bleness M."/>
            <person name="Paule C.R."/>
            <person name="Poulain J."/>
            <person name="Prion F."/>
            <person name="Qin B."/>
            <person name="Qu C."/>
            <person name="Retzel E.F."/>
            <person name="Riddle C."/>
            <person name="Sallet E."/>
            <person name="Samain S."/>
            <person name="Samson N."/>
            <person name="Sanders I."/>
            <person name="Saurat O."/>
            <person name="Scarpelli C."/>
            <person name="Schiex T."/>
            <person name="Segurens B."/>
            <person name="Severin A.J."/>
            <person name="Sherrier D.J."/>
            <person name="Shi R."/>
            <person name="Sims S."/>
            <person name="Singer S.R."/>
            <person name="Sinharoy S."/>
            <person name="Sterck L."/>
            <person name="Viollet A."/>
            <person name="Wang B.B."/>
            <person name="Wang K."/>
            <person name="Wang M."/>
            <person name="Wang X."/>
            <person name="Warfsmann J."/>
            <person name="Weissenbach J."/>
            <person name="White D.D."/>
            <person name="White J.D."/>
            <person name="Wiley G.B."/>
            <person name="Wincker P."/>
            <person name="Xing Y."/>
            <person name="Yang L."/>
            <person name="Yao Z."/>
            <person name="Ying F."/>
            <person name="Zhai J."/>
            <person name="Zhou L."/>
            <person name="Zuber A."/>
            <person name="Denarie J."/>
            <person name="Dixon R.A."/>
            <person name="May G.D."/>
            <person name="Schwartz D.C."/>
            <person name="Rogers J."/>
            <person name="Quetier F."/>
            <person name="Town C.D."/>
            <person name="Roe B.A."/>
        </authorList>
    </citation>
    <scope>NUCLEOTIDE SEQUENCE [LARGE SCALE GENOMIC DNA]</scope>
    <source>
        <strain evidence="2">A17</strain>
        <strain evidence="3 4">cv. Jemalong A17</strain>
    </source>
</reference>
<accession>G7KFA5</accession>
<feature type="transmembrane region" description="Helical" evidence="1">
    <location>
        <begin position="6"/>
        <end position="22"/>
    </location>
</feature>
<dbReference type="EMBL" id="CM001221">
    <property type="protein sequence ID" value="AES96751.1"/>
    <property type="molecule type" value="Genomic_DNA"/>
</dbReference>
<name>G7KFA5_MEDTR</name>
<proteinExistence type="predicted"/>
<sequence>MVNKAGGLWVVLHSFGWFGVWFHRREVSLATVVLAGSCFVHAALFKGLLVRGS</sequence>
<keyword evidence="4" id="KW-1185">Reference proteome</keyword>
<keyword evidence="1 2" id="KW-0812">Transmembrane</keyword>
<evidence type="ECO:0000256" key="1">
    <source>
        <dbReference type="SAM" id="Phobius"/>
    </source>
</evidence>
<dbReference type="HOGENOM" id="CLU_3071723_0_0_1"/>
<dbReference type="PaxDb" id="3880-AES96751"/>
<evidence type="ECO:0000313" key="3">
    <source>
        <dbReference type="EnsemblPlants" id="AES96751"/>
    </source>
</evidence>
<dbReference type="Proteomes" id="UP000002051">
    <property type="component" value="Chromosome 5"/>
</dbReference>
<evidence type="ECO:0000313" key="2">
    <source>
        <dbReference type="EMBL" id="AES96751.1"/>
    </source>
</evidence>
<gene>
    <name evidence="2" type="ordered locus">MTR_5g040980</name>
</gene>
<evidence type="ECO:0000313" key="4">
    <source>
        <dbReference type="Proteomes" id="UP000002051"/>
    </source>
</evidence>
<keyword evidence="1" id="KW-0472">Membrane</keyword>
<organism evidence="2 4">
    <name type="scientific">Medicago truncatula</name>
    <name type="common">Barrel medic</name>
    <name type="synonym">Medicago tribuloides</name>
    <dbReference type="NCBI Taxonomy" id="3880"/>
    <lineage>
        <taxon>Eukaryota</taxon>
        <taxon>Viridiplantae</taxon>
        <taxon>Streptophyta</taxon>
        <taxon>Embryophyta</taxon>
        <taxon>Tracheophyta</taxon>
        <taxon>Spermatophyta</taxon>
        <taxon>Magnoliopsida</taxon>
        <taxon>eudicotyledons</taxon>
        <taxon>Gunneridae</taxon>
        <taxon>Pentapetalae</taxon>
        <taxon>rosids</taxon>
        <taxon>fabids</taxon>
        <taxon>Fabales</taxon>
        <taxon>Fabaceae</taxon>
        <taxon>Papilionoideae</taxon>
        <taxon>50 kb inversion clade</taxon>
        <taxon>NPAAA clade</taxon>
        <taxon>Hologalegina</taxon>
        <taxon>IRL clade</taxon>
        <taxon>Trifolieae</taxon>
        <taxon>Medicago</taxon>
    </lineage>
</organism>
<protein>
    <submittedName>
        <fullName evidence="2">Transmembrane protein, putative</fullName>
    </submittedName>
</protein>
<reference evidence="2 4" key="2">
    <citation type="journal article" date="2014" name="BMC Genomics">
        <title>An improved genome release (version Mt4.0) for the model legume Medicago truncatula.</title>
        <authorList>
            <person name="Tang H."/>
            <person name="Krishnakumar V."/>
            <person name="Bidwell S."/>
            <person name="Rosen B."/>
            <person name="Chan A."/>
            <person name="Zhou S."/>
            <person name="Gentzbittel L."/>
            <person name="Childs K.L."/>
            <person name="Yandell M."/>
            <person name="Gundlach H."/>
            <person name="Mayer K.F."/>
            <person name="Schwartz D.C."/>
            <person name="Town C.D."/>
        </authorList>
    </citation>
    <scope>GENOME REANNOTATION</scope>
    <source>
        <strain evidence="3 4">cv. Jemalong A17</strain>
    </source>
</reference>
<keyword evidence="1" id="KW-1133">Transmembrane helix</keyword>